<name>A0AAW9C5W6_KLUCR</name>
<dbReference type="Proteomes" id="UP001276300">
    <property type="component" value="Unassembled WGS sequence"/>
</dbReference>
<protein>
    <submittedName>
        <fullName evidence="1">Uncharacterized protein</fullName>
    </submittedName>
</protein>
<dbReference type="AlphaFoldDB" id="A0AAW9C5W6"/>
<dbReference type="EMBL" id="JAUEQX010000010">
    <property type="protein sequence ID" value="MDW3777696.1"/>
    <property type="molecule type" value="Genomic_DNA"/>
</dbReference>
<sequence>MLSRLQRFDGFALLYAHDQTAYAEQGLNAFIQHIKWPGKQMQDNGQ</sequence>
<organism evidence="1 2">
    <name type="scientific">Kluyvera cryocrescens</name>
    <name type="common">Kluyvera citrophila</name>
    <dbReference type="NCBI Taxonomy" id="580"/>
    <lineage>
        <taxon>Bacteria</taxon>
        <taxon>Pseudomonadati</taxon>
        <taxon>Pseudomonadota</taxon>
        <taxon>Gammaproteobacteria</taxon>
        <taxon>Enterobacterales</taxon>
        <taxon>Enterobacteriaceae</taxon>
        <taxon>Kluyvera</taxon>
    </lineage>
</organism>
<comment type="caution">
    <text evidence="1">The sequence shown here is derived from an EMBL/GenBank/DDBJ whole genome shotgun (WGS) entry which is preliminary data.</text>
</comment>
<gene>
    <name evidence="1" type="ORF">QWU01_12865</name>
</gene>
<proteinExistence type="predicted"/>
<evidence type="ECO:0000313" key="2">
    <source>
        <dbReference type="Proteomes" id="UP001276300"/>
    </source>
</evidence>
<accession>A0AAW9C5W6</accession>
<reference evidence="1" key="1">
    <citation type="journal article" date="2023" name="J Glob Antimicrob Resist">
        <title>Emergence of NDM-1 and KPC-3 carbapenemases in Kluyvera cryocrescens: Investigating genetic heterogeneity and acquisition routes of blaNDM-1 in Enterobacterales species in Portugal.</title>
        <authorList>
            <person name="Loiodice M."/>
            <person name="Ribeiro M."/>
            <person name="Peixe L."/>
            <person name="Novais A."/>
        </authorList>
    </citation>
    <scope>NUCLEOTIDE SEQUENCE</scope>
    <source>
        <strain evidence="1">K629</strain>
    </source>
</reference>
<evidence type="ECO:0000313" key="1">
    <source>
        <dbReference type="EMBL" id="MDW3777696.1"/>
    </source>
</evidence>